<keyword evidence="1" id="KW-0732">Signal</keyword>
<dbReference type="InterPro" id="IPR051916">
    <property type="entry name" value="GPI-anchor_lipid_remodeler"/>
</dbReference>
<dbReference type="GO" id="GO:0005783">
    <property type="term" value="C:endoplasmic reticulum"/>
    <property type="evidence" value="ECO:0007669"/>
    <property type="project" value="TreeGrafter"/>
</dbReference>
<dbReference type="Gene3D" id="3.60.10.10">
    <property type="entry name" value="Endonuclease/exonuclease/phosphatase"/>
    <property type="match status" value="1"/>
</dbReference>
<dbReference type="KEGG" id="cvn:111134938"/>
<dbReference type="SUPFAM" id="SSF56219">
    <property type="entry name" value="DNase I-like"/>
    <property type="match status" value="1"/>
</dbReference>
<proteinExistence type="predicted"/>
<sequence length="471" mass="54132">MSRFLTIVITTIVTNINVAVTNIGEPDYNKILYGGVLSLEETESAFECHHIIQFAVSHVKKRYNLCEISEKDLKEVSIIKKLTVFYTRNEEEPYKVNISGTLQAFNFGTLHKFSLPWRCGQNISIHNFTIATYPEEMHHVYTHTFVSLGEPNSDYIPLLAIKRETEEINSKVEEPWCSKTWIPSDLLMLKCRRFCKSKCGNAFTVMTYNIWNTNTYSNNDAKYPARFKLLKKVLVREIPDIVAFQEVRYEHFKGGTLGPNQMKHLSDILKDYQFVYAPAQLDIYSIYNGKTEEGVAVFSRFPITAHNTFLLFRNRSNSADLHQRVCLHVQIQHPQHGVVNILTSHLSLSHEAREESVVQIWRYIKGLRGPVILTGDFNAEPQEKALRFLQGIESLRGEKTHCLADLWACTFPQSEGFTFDSVAGELKKRIDYIFWQNIFGDLQMKDIRVLESTGKRSKAASDHLPVVASFC</sequence>
<evidence type="ECO:0000313" key="4">
    <source>
        <dbReference type="RefSeq" id="XP_022340239.1"/>
    </source>
</evidence>
<evidence type="ECO:0000313" key="3">
    <source>
        <dbReference type="Proteomes" id="UP000694844"/>
    </source>
</evidence>
<feature type="domain" description="Endonuclease/exonuclease/phosphatase" evidence="2">
    <location>
        <begin position="206"/>
        <end position="463"/>
    </location>
</feature>
<feature type="chain" id="PRO_5034282746" evidence="1">
    <location>
        <begin position="20"/>
        <end position="471"/>
    </location>
</feature>
<dbReference type="OrthoDB" id="387657at2759"/>
<dbReference type="InterPro" id="IPR005135">
    <property type="entry name" value="Endo/exonuclease/phosphatase"/>
</dbReference>
<organism evidence="3 4">
    <name type="scientific">Crassostrea virginica</name>
    <name type="common">Eastern oyster</name>
    <dbReference type="NCBI Taxonomy" id="6565"/>
    <lineage>
        <taxon>Eukaryota</taxon>
        <taxon>Metazoa</taxon>
        <taxon>Spiralia</taxon>
        <taxon>Lophotrochozoa</taxon>
        <taxon>Mollusca</taxon>
        <taxon>Bivalvia</taxon>
        <taxon>Autobranchia</taxon>
        <taxon>Pteriomorphia</taxon>
        <taxon>Ostreida</taxon>
        <taxon>Ostreoidea</taxon>
        <taxon>Ostreidae</taxon>
        <taxon>Crassostrea</taxon>
    </lineage>
</organism>
<accession>A0A8B8EK82</accession>
<keyword evidence="3" id="KW-1185">Reference proteome</keyword>
<dbReference type="PANTHER" id="PTHR14859">
    <property type="entry name" value="CALCOFLUOR WHITE HYPERSENSITIVE PROTEIN PRECURSOR"/>
    <property type="match status" value="1"/>
</dbReference>
<dbReference type="Proteomes" id="UP000694844">
    <property type="component" value="Chromosome 5"/>
</dbReference>
<dbReference type="Pfam" id="PF03372">
    <property type="entry name" value="Exo_endo_phos"/>
    <property type="match status" value="1"/>
</dbReference>
<dbReference type="InterPro" id="IPR036691">
    <property type="entry name" value="Endo/exonu/phosph_ase_sf"/>
</dbReference>
<dbReference type="GO" id="GO:0003824">
    <property type="term" value="F:catalytic activity"/>
    <property type="evidence" value="ECO:0007669"/>
    <property type="project" value="InterPro"/>
</dbReference>
<name>A0A8B8EK82_CRAVI</name>
<dbReference type="RefSeq" id="XP_022340239.1">
    <property type="nucleotide sequence ID" value="XM_022484531.1"/>
</dbReference>
<dbReference type="GO" id="GO:0016020">
    <property type="term" value="C:membrane"/>
    <property type="evidence" value="ECO:0007669"/>
    <property type="project" value="GOC"/>
</dbReference>
<reference evidence="4" key="1">
    <citation type="submission" date="2025-08" db="UniProtKB">
        <authorList>
            <consortium name="RefSeq"/>
        </authorList>
    </citation>
    <scope>IDENTIFICATION</scope>
    <source>
        <tissue evidence="4">Whole sample</tissue>
    </source>
</reference>
<evidence type="ECO:0000256" key="1">
    <source>
        <dbReference type="SAM" id="SignalP"/>
    </source>
</evidence>
<dbReference type="GO" id="GO:0006506">
    <property type="term" value="P:GPI anchor biosynthetic process"/>
    <property type="evidence" value="ECO:0007669"/>
    <property type="project" value="TreeGrafter"/>
</dbReference>
<dbReference type="GeneID" id="111134938"/>
<protein>
    <submittedName>
        <fullName evidence="4">Uncharacterized protein LOC111134938 isoform X1</fullName>
    </submittedName>
</protein>
<dbReference type="PANTHER" id="PTHR14859:SF16">
    <property type="entry name" value="ENDONUCLEASE_EXONUCLEASE_PHOSPHATASE DOMAIN-CONTAINING PROTEIN"/>
    <property type="match status" value="1"/>
</dbReference>
<evidence type="ECO:0000259" key="2">
    <source>
        <dbReference type="Pfam" id="PF03372"/>
    </source>
</evidence>
<dbReference type="AlphaFoldDB" id="A0A8B8EK82"/>
<gene>
    <name evidence="4" type="primary">LOC111134938</name>
</gene>
<feature type="signal peptide" evidence="1">
    <location>
        <begin position="1"/>
        <end position="19"/>
    </location>
</feature>